<dbReference type="Proteomes" id="UP000184096">
    <property type="component" value="Chromosome I"/>
</dbReference>
<name>A0A1M7UVY0_9BRAD</name>
<proteinExistence type="predicted"/>
<keyword evidence="3" id="KW-1185">Reference proteome</keyword>
<reference evidence="3" key="1">
    <citation type="submission" date="2016-11" db="EMBL/GenBank/DDBJ databases">
        <authorList>
            <person name="Varghese N."/>
            <person name="Submissions S."/>
        </authorList>
    </citation>
    <scope>NUCLEOTIDE SEQUENCE [LARGE SCALE GENOMIC DNA]</scope>
    <source>
        <strain evidence="3">GAS401</strain>
    </source>
</reference>
<protein>
    <submittedName>
        <fullName evidence="2">Uncharacterized protein</fullName>
    </submittedName>
</protein>
<evidence type="ECO:0000313" key="2">
    <source>
        <dbReference type="EMBL" id="SHN87098.1"/>
    </source>
</evidence>
<keyword evidence="1" id="KW-0472">Membrane</keyword>
<organism evidence="2 3">
    <name type="scientific">Bradyrhizobium erythrophlei</name>
    <dbReference type="NCBI Taxonomy" id="1437360"/>
    <lineage>
        <taxon>Bacteria</taxon>
        <taxon>Pseudomonadati</taxon>
        <taxon>Pseudomonadota</taxon>
        <taxon>Alphaproteobacteria</taxon>
        <taxon>Hyphomicrobiales</taxon>
        <taxon>Nitrobacteraceae</taxon>
        <taxon>Bradyrhizobium</taxon>
    </lineage>
</organism>
<evidence type="ECO:0000256" key="1">
    <source>
        <dbReference type="SAM" id="Phobius"/>
    </source>
</evidence>
<dbReference type="RefSeq" id="WP_156898860.1">
    <property type="nucleotide sequence ID" value="NZ_LT670849.1"/>
</dbReference>
<feature type="transmembrane region" description="Helical" evidence="1">
    <location>
        <begin position="20"/>
        <end position="43"/>
    </location>
</feature>
<dbReference type="OrthoDB" id="8249614at2"/>
<keyword evidence="1" id="KW-0812">Transmembrane</keyword>
<accession>A0A1M7UVY0</accession>
<dbReference type="EMBL" id="LT670849">
    <property type="protein sequence ID" value="SHN87098.1"/>
    <property type="molecule type" value="Genomic_DNA"/>
</dbReference>
<sequence>MTALVQAFYRASHTETETSVLKLVAMFCGACLFVSLLFATYGLDLSPGFF</sequence>
<keyword evidence="1" id="KW-1133">Transmembrane helix</keyword>
<gene>
    <name evidence="2" type="ORF">SAMN05444170_6997</name>
</gene>
<evidence type="ECO:0000313" key="3">
    <source>
        <dbReference type="Proteomes" id="UP000184096"/>
    </source>
</evidence>
<dbReference type="AlphaFoldDB" id="A0A1M7UVY0"/>